<dbReference type="Pfam" id="PF00534">
    <property type="entry name" value="Glycos_transf_1"/>
    <property type="match status" value="1"/>
</dbReference>
<protein>
    <submittedName>
        <fullName evidence="3">Probable poly(Glycerol-phosphate) alpha-glucosyltransferase</fullName>
        <ecNumber evidence="3">2.4.1.52</ecNumber>
    </submittedName>
</protein>
<reference evidence="3 4" key="1">
    <citation type="submission" date="2018-06" db="EMBL/GenBank/DDBJ databases">
        <authorList>
            <consortium name="Pathogen Informatics"/>
            <person name="Doyle S."/>
        </authorList>
    </citation>
    <scope>NUCLEOTIDE SEQUENCE [LARGE SCALE GENOMIC DNA]</scope>
    <source>
        <strain evidence="3 4">NCTC13100</strain>
    </source>
</reference>
<dbReference type="GO" id="GO:0047265">
    <property type="term" value="F:poly(glycerol-phosphate) alpha-glucosyltransferase activity"/>
    <property type="evidence" value="ECO:0007669"/>
    <property type="project" value="UniProtKB-EC"/>
</dbReference>
<feature type="domain" description="Glycosyl transferase family 1" evidence="1">
    <location>
        <begin position="303"/>
        <end position="400"/>
    </location>
</feature>
<dbReference type="SUPFAM" id="SSF53756">
    <property type="entry name" value="UDP-Glycosyltransferase/glycogen phosphorylase"/>
    <property type="match status" value="1"/>
</dbReference>
<evidence type="ECO:0000259" key="2">
    <source>
        <dbReference type="Pfam" id="PF13439"/>
    </source>
</evidence>
<dbReference type="EC" id="2.4.1.52" evidence="3"/>
<dbReference type="PANTHER" id="PTHR45947:SF3">
    <property type="entry name" value="SULFOQUINOVOSYL TRANSFERASE SQD2"/>
    <property type="match status" value="1"/>
</dbReference>
<feature type="domain" description="Glycosyltransferase subfamily 4-like N-terminal" evidence="2">
    <location>
        <begin position="13"/>
        <end position="230"/>
    </location>
</feature>
<dbReference type="InterPro" id="IPR001296">
    <property type="entry name" value="Glyco_trans_1"/>
</dbReference>
<keyword evidence="3" id="KW-0808">Transferase</keyword>
<dbReference type="EMBL" id="UGTI01000001">
    <property type="protein sequence ID" value="SUB78332.1"/>
    <property type="molecule type" value="Genomic_DNA"/>
</dbReference>
<accession>A0A379DJJ5</accession>
<dbReference type="PANTHER" id="PTHR45947">
    <property type="entry name" value="SULFOQUINOVOSYL TRANSFERASE SQD2"/>
    <property type="match status" value="1"/>
</dbReference>
<organism evidence="3 4">
    <name type="scientific">Porphyromonas macacae</name>
    <dbReference type="NCBI Taxonomy" id="28115"/>
    <lineage>
        <taxon>Bacteria</taxon>
        <taxon>Pseudomonadati</taxon>
        <taxon>Bacteroidota</taxon>
        <taxon>Bacteroidia</taxon>
        <taxon>Bacteroidales</taxon>
        <taxon>Porphyromonadaceae</taxon>
        <taxon>Porphyromonas</taxon>
    </lineage>
</organism>
<dbReference type="AlphaFoldDB" id="A0A379DJJ5"/>
<dbReference type="InterPro" id="IPR028098">
    <property type="entry name" value="Glyco_trans_4-like_N"/>
</dbReference>
<evidence type="ECO:0000313" key="4">
    <source>
        <dbReference type="Proteomes" id="UP000254263"/>
    </source>
</evidence>
<dbReference type="Gene3D" id="3.40.50.2000">
    <property type="entry name" value="Glycogen Phosphorylase B"/>
    <property type="match status" value="2"/>
</dbReference>
<dbReference type="RefSeq" id="WP_018360261.1">
    <property type="nucleotide sequence ID" value="NZ_UGTI01000001.1"/>
</dbReference>
<dbReference type="InterPro" id="IPR050194">
    <property type="entry name" value="Glycosyltransferase_grp1"/>
</dbReference>
<name>A0A379DJJ5_9PORP</name>
<gene>
    <name evidence="3" type="primary">tagE_2</name>
    <name evidence="3" type="ORF">NCTC13100_01493</name>
</gene>
<dbReference type="Pfam" id="PF13439">
    <property type="entry name" value="Glyco_transf_4"/>
    <property type="match status" value="1"/>
</dbReference>
<dbReference type="Proteomes" id="UP000254263">
    <property type="component" value="Unassembled WGS sequence"/>
</dbReference>
<proteinExistence type="predicted"/>
<keyword evidence="3" id="KW-0328">Glycosyltransferase</keyword>
<sequence>MKVLFLSTFTSGGGAANAAIRLMNALREEGVDVHMLTLKESMPANRNVTGAVCGKWQRIKAFVRFVFERLQILLYNGFHRKDIFKVSIASTGCNVVEHEWVQKADIIHLHWINQGFLSIDQIERLAGLGKPVVWSLHDMWPVTGICHLPLYLKDNCPFFCHGYEQRCGRCVQIHSRREKDLSYRVLQKKKRLEFDSFHFVPVSNWLAGMIAKSVLVNGEKIYVVPNTLDTTIFKPCESSQDLSDLPPGAIPLVLSAARVDHELKGLSLCVAALNEFCKRYPHWASLCYFIPVGDLRNPHCLDGLDMAVHRIPKVSDAGRLAAIYSSAVVTLSTSYVETFGQTLIEALACGCPVVSFDFGGQTDIISQGVNGYLVKAYDVSAMADAIAKAIEMGLSENGRRLCIESIRKFRSDVVASSMIDVYKKVLKL</sequence>
<evidence type="ECO:0000259" key="1">
    <source>
        <dbReference type="Pfam" id="PF00534"/>
    </source>
</evidence>
<evidence type="ECO:0000313" key="3">
    <source>
        <dbReference type="EMBL" id="SUB78332.1"/>
    </source>
</evidence>